<dbReference type="InterPro" id="IPR001387">
    <property type="entry name" value="Cro/C1-type_HTH"/>
</dbReference>
<evidence type="ECO:0000313" key="3">
    <source>
        <dbReference type="EMBL" id="MBD1599738.1"/>
    </source>
</evidence>
<dbReference type="PROSITE" id="PS50943">
    <property type="entry name" value="HTH_CROC1"/>
    <property type="match status" value="1"/>
</dbReference>
<dbReference type="Gene3D" id="2.60.120.10">
    <property type="entry name" value="Jelly Rolls"/>
    <property type="match status" value="1"/>
</dbReference>
<protein>
    <submittedName>
        <fullName evidence="3">Cupin domain-containing protein</fullName>
    </submittedName>
</protein>
<sequence length="179" mass="19491">MRLRAMRLNKGLRIKDVAEIAACSESMISKVEKGTAMPSLRVLHSLAAALGTTIGALFEAPKAEGIVRRAGERPVIRLGEADHSPCVALERVAPAQTGALLEVNIHIIEPGARSDGAITHEGEELGYVLDGCLELIVENERHLLQVGDSFWFPSDQKHHYSNPGRVTARILWVNTPPTF</sequence>
<keyword evidence="1" id="KW-0238">DNA-binding</keyword>
<evidence type="ECO:0000313" key="4">
    <source>
        <dbReference type="Proteomes" id="UP000805841"/>
    </source>
</evidence>
<dbReference type="InterPro" id="IPR010982">
    <property type="entry name" value="Lambda_DNA-bd_dom_sf"/>
</dbReference>
<name>A0ABR7Z2X3_9PSED</name>
<dbReference type="InterPro" id="IPR050807">
    <property type="entry name" value="TransReg_Diox_bact_type"/>
</dbReference>
<dbReference type="InterPro" id="IPR011051">
    <property type="entry name" value="RmlC_Cupin_sf"/>
</dbReference>
<feature type="domain" description="HTH cro/C1-type" evidence="2">
    <location>
        <begin position="3"/>
        <end position="57"/>
    </location>
</feature>
<dbReference type="Pfam" id="PF07883">
    <property type="entry name" value="Cupin_2"/>
    <property type="match status" value="1"/>
</dbReference>
<dbReference type="PANTHER" id="PTHR46797">
    <property type="entry name" value="HTH-TYPE TRANSCRIPTIONAL REGULATOR"/>
    <property type="match status" value="1"/>
</dbReference>
<dbReference type="Pfam" id="PF13560">
    <property type="entry name" value="HTH_31"/>
    <property type="match status" value="1"/>
</dbReference>
<dbReference type="Gene3D" id="1.10.260.40">
    <property type="entry name" value="lambda repressor-like DNA-binding domains"/>
    <property type="match status" value="1"/>
</dbReference>
<organism evidence="3 4">
    <name type="scientific">Pseudomonas typographi</name>
    <dbReference type="NCBI Taxonomy" id="2715964"/>
    <lineage>
        <taxon>Bacteria</taxon>
        <taxon>Pseudomonadati</taxon>
        <taxon>Pseudomonadota</taxon>
        <taxon>Gammaproteobacteria</taxon>
        <taxon>Pseudomonadales</taxon>
        <taxon>Pseudomonadaceae</taxon>
        <taxon>Pseudomonas</taxon>
    </lineage>
</organism>
<accession>A0ABR7Z2X3</accession>
<dbReference type="CDD" id="cd00093">
    <property type="entry name" value="HTH_XRE"/>
    <property type="match status" value="1"/>
</dbReference>
<keyword evidence="4" id="KW-1185">Reference proteome</keyword>
<dbReference type="InterPro" id="IPR013096">
    <property type="entry name" value="Cupin_2"/>
</dbReference>
<reference evidence="3 4" key="1">
    <citation type="journal article" date="2020" name="Insects">
        <title>Bacteria Belonging to Pseudomonas typographi sp. nov. from the Bark Beetle Ips typographus Have Genomic Potential to Aid in the Host Ecology.</title>
        <authorList>
            <person name="Peral-Aranega E."/>
            <person name="Saati-Santamaria Z."/>
            <person name="Kolarik M."/>
            <person name="Rivas R."/>
            <person name="Garcia-Fraile P."/>
        </authorList>
    </citation>
    <scope>NUCLEOTIDE SEQUENCE [LARGE SCALE GENOMIC DNA]</scope>
    <source>
        <strain evidence="3 4">CA3A</strain>
    </source>
</reference>
<proteinExistence type="predicted"/>
<evidence type="ECO:0000259" key="2">
    <source>
        <dbReference type="PROSITE" id="PS50943"/>
    </source>
</evidence>
<comment type="caution">
    <text evidence="3">The sequence shown here is derived from an EMBL/GenBank/DDBJ whole genome shotgun (WGS) entry which is preliminary data.</text>
</comment>
<dbReference type="SUPFAM" id="SSF47413">
    <property type="entry name" value="lambda repressor-like DNA-binding domains"/>
    <property type="match status" value="1"/>
</dbReference>
<dbReference type="SMART" id="SM00530">
    <property type="entry name" value="HTH_XRE"/>
    <property type="match status" value="1"/>
</dbReference>
<dbReference type="Proteomes" id="UP000805841">
    <property type="component" value="Unassembled WGS sequence"/>
</dbReference>
<dbReference type="SUPFAM" id="SSF51182">
    <property type="entry name" value="RmlC-like cupins"/>
    <property type="match status" value="1"/>
</dbReference>
<evidence type="ECO:0000256" key="1">
    <source>
        <dbReference type="ARBA" id="ARBA00023125"/>
    </source>
</evidence>
<dbReference type="PANTHER" id="PTHR46797:SF2">
    <property type="entry name" value="TRANSCRIPTIONAL REGULATOR"/>
    <property type="match status" value="1"/>
</dbReference>
<gene>
    <name evidence="3" type="ORF">HAQ05_13615</name>
</gene>
<dbReference type="InterPro" id="IPR014710">
    <property type="entry name" value="RmlC-like_jellyroll"/>
</dbReference>
<dbReference type="EMBL" id="JAAOCA010000015">
    <property type="protein sequence ID" value="MBD1599738.1"/>
    <property type="molecule type" value="Genomic_DNA"/>
</dbReference>
<dbReference type="CDD" id="cd02209">
    <property type="entry name" value="cupin_XRE_C"/>
    <property type="match status" value="1"/>
</dbReference>